<keyword evidence="2" id="KW-1185">Reference proteome</keyword>
<dbReference type="EMBL" id="JH660645">
    <property type="protein sequence ID" value="EIM27002.1"/>
    <property type="molecule type" value="Genomic_DNA"/>
</dbReference>
<sequence precursor="true">MSRTLLALSAPAAGTRVVAVGAAVLRGRPSVGDARIG</sequence>
<organism evidence="1 2">
    <name type="scientific">Microvirga lotononidis</name>
    <dbReference type="NCBI Taxonomy" id="864069"/>
    <lineage>
        <taxon>Bacteria</taxon>
        <taxon>Pseudomonadati</taxon>
        <taxon>Pseudomonadota</taxon>
        <taxon>Alphaproteobacteria</taxon>
        <taxon>Hyphomicrobiales</taxon>
        <taxon>Methylobacteriaceae</taxon>
        <taxon>Microvirga</taxon>
    </lineage>
</organism>
<dbReference type="STRING" id="864069.MicloDRAFT_00035560"/>
<evidence type="ECO:0000313" key="2">
    <source>
        <dbReference type="Proteomes" id="UP000003947"/>
    </source>
</evidence>
<dbReference type="AlphaFoldDB" id="I4YSR0"/>
<protein>
    <submittedName>
        <fullName evidence="1">Uncharacterized protein</fullName>
    </submittedName>
</protein>
<gene>
    <name evidence="1" type="ORF">MicloDRAFT_00035560</name>
</gene>
<dbReference type="PATRIC" id="fig|864069.3.peg.3875"/>
<reference evidence="1 2" key="1">
    <citation type="submission" date="2012-02" db="EMBL/GenBank/DDBJ databases">
        <title>Improved High-Quality Draft sequence of Microvirga sp. WSM3557.</title>
        <authorList>
            <consortium name="US DOE Joint Genome Institute"/>
            <person name="Lucas S."/>
            <person name="Han J."/>
            <person name="Lapidus A."/>
            <person name="Cheng J.-F."/>
            <person name="Goodwin L."/>
            <person name="Pitluck S."/>
            <person name="Peters L."/>
            <person name="Zhang X."/>
            <person name="Detter J.C."/>
            <person name="Han C."/>
            <person name="Tapia R."/>
            <person name="Land M."/>
            <person name="Hauser L."/>
            <person name="Kyrpides N."/>
            <person name="Ivanova N."/>
            <person name="Pagani I."/>
            <person name="Brau L."/>
            <person name="Yates R."/>
            <person name="O'Hara G."/>
            <person name="Rui T."/>
            <person name="Howieson J."/>
            <person name="Reeve W."/>
            <person name="Woyke T."/>
        </authorList>
    </citation>
    <scope>NUCLEOTIDE SEQUENCE [LARGE SCALE GENOMIC DNA]</scope>
    <source>
        <strain evidence="1 2">WSM3557</strain>
    </source>
</reference>
<proteinExistence type="predicted"/>
<name>I4YSR0_9HYPH</name>
<dbReference type="Proteomes" id="UP000003947">
    <property type="component" value="Unassembled WGS sequence"/>
</dbReference>
<evidence type="ECO:0000313" key="1">
    <source>
        <dbReference type="EMBL" id="EIM27002.1"/>
    </source>
</evidence>
<accession>I4YSR0</accession>
<dbReference type="HOGENOM" id="CLU_3345972_0_0_5"/>